<name>A0A2U3LGW8_9FIRM</name>
<dbReference type="EMBL" id="OMOF01000445">
    <property type="protein sequence ID" value="SPF51143.1"/>
    <property type="molecule type" value="Genomic_DNA"/>
</dbReference>
<protein>
    <submittedName>
        <fullName evidence="1">Uncharacterized protein</fullName>
    </submittedName>
</protein>
<evidence type="ECO:0000313" key="2">
    <source>
        <dbReference type="Proteomes" id="UP000238916"/>
    </source>
</evidence>
<dbReference type="Proteomes" id="UP000238916">
    <property type="component" value="Unassembled WGS sequence"/>
</dbReference>
<evidence type="ECO:0000313" key="1">
    <source>
        <dbReference type="EMBL" id="SPF51143.1"/>
    </source>
</evidence>
<accession>A0A2U3LGW8</accession>
<reference evidence="2" key="1">
    <citation type="submission" date="2018-02" db="EMBL/GenBank/DDBJ databases">
        <authorList>
            <person name="Hausmann B."/>
        </authorList>
    </citation>
    <scope>NUCLEOTIDE SEQUENCE [LARGE SCALE GENOMIC DNA]</scope>
    <source>
        <strain evidence="2">Peat soil MAG SbF1</strain>
    </source>
</reference>
<proteinExistence type="predicted"/>
<gene>
    <name evidence="1" type="ORF">SBF1_50027</name>
</gene>
<sequence length="197" mass="22614">MNTRDDDLTEQEGVRKMGNLGKNVFCQNKRKESVLLDRRGTFSISQDLLQSNPEGVVEVLRDVLVVAVENDFMTRSMIYRGYSNRFDLLGLAESTPTYNVQVQESNDAITVTWRREKEYSERDVKSMLEEINKKMSFQTNYIISTATIMNSDTLVLKLGALLRCDDIERLRNDLQSQCPNLKVMILPYAVDIANDTQ</sequence>
<dbReference type="AlphaFoldDB" id="A0A2U3LGW8"/>
<organism evidence="1 2">
    <name type="scientific">Candidatus Desulfosporosinus infrequens</name>
    <dbReference type="NCBI Taxonomy" id="2043169"/>
    <lineage>
        <taxon>Bacteria</taxon>
        <taxon>Bacillati</taxon>
        <taxon>Bacillota</taxon>
        <taxon>Clostridia</taxon>
        <taxon>Eubacteriales</taxon>
        <taxon>Desulfitobacteriaceae</taxon>
        <taxon>Desulfosporosinus</taxon>
    </lineage>
</organism>